<feature type="non-terminal residue" evidence="1">
    <location>
        <position position="1"/>
    </location>
</feature>
<gene>
    <name evidence="1" type="ORF">OVN521_LOCUS32581</name>
</gene>
<sequence>EHPEAIIHHPIDVITGLEHKDALTIGEKLGFRNDALKEVR</sequence>
<keyword evidence="2" id="KW-1185">Reference proteome</keyword>
<dbReference type="EMBL" id="CAJOBG010025530">
    <property type="protein sequence ID" value="CAF4339991.1"/>
    <property type="molecule type" value="Genomic_DNA"/>
</dbReference>
<name>A0A820KBA4_9BILA</name>
<comment type="caution">
    <text evidence="1">The sequence shown here is derived from an EMBL/GenBank/DDBJ whole genome shotgun (WGS) entry which is preliminary data.</text>
</comment>
<dbReference type="AlphaFoldDB" id="A0A820KBA4"/>
<dbReference type="Proteomes" id="UP000663866">
    <property type="component" value="Unassembled WGS sequence"/>
</dbReference>
<evidence type="ECO:0000313" key="2">
    <source>
        <dbReference type="Proteomes" id="UP000663866"/>
    </source>
</evidence>
<protein>
    <submittedName>
        <fullName evidence="1">Uncharacterized protein</fullName>
    </submittedName>
</protein>
<reference evidence="1" key="1">
    <citation type="submission" date="2021-02" db="EMBL/GenBank/DDBJ databases">
        <authorList>
            <person name="Nowell W R."/>
        </authorList>
    </citation>
    <scope>NUCLEOTIDE SEQUENCE</scope>
</reference>
<evidence type="ECO:0000313" key="1">
    <source>
        <dbReference type="EMBL" id="CAF4339991.1"/>
    </source>
</evidence>
<proteinExistence type="predicted"/>
<accession>A0A820KBA4</accession>
<organism evidence="1 2">
    <name type="scientific">Rotaria magnacalcarata</name>
    <dbReference type="NCBI Taxonomy" id="392030"/>
    <lineage>
        <taxon>Eukaryota</taxon>
        <taxon>Metazoa</taxon>
        <taxon>Spiralia</taxon>
        <taxon>Gnathifera</taxon>
        <taxon>Rotifera</taxon>
        <taxon>Eurotatoria</taxon>
        <taxon>Bdelloidea</taxon>
        <taxon>Philodinida</taxon>
        <taxon>Philodinidae</taxon>
        <taxon>Rotaria</taxon>
    </lineage>
</organism>